<gene>
    <name evidence="1" type="ORF">CHILSU_LOCUS6504</name>
</gene>
<organism evidence="1 2">
    <name type="scientific">Chilo suppressalis</name>
    <name type="common">Asiatic rice borer moth</name>
    <dbReference type="NCBI Taxonomy" id="168631"/>
    <lineage>
        <taxon>Eukaryota</taxon>
        <taxon>Metazoa</taxon>
        <taxon>Ecdysozoa</taxon>
        <taxon>Arthropoda</taxon>
        <taxon>Hexapoda</taxon>
        <taxon>Insecta</taxon>
        <taxon>Pterygota</taxon>
        <taxon>Neoptera</taxon>
        <taxon>Endopterygota</taxon>
        <taxon>Lepidoptera</taxon>
        <taxon>Glossata</taxon>
        <taxon>Ditrysia</taxon>
        <taxon>Pyraloidea</taxon>
        <taxon>Crambidae</taxon>
        <taxon>Crambinae</taxon>
        <taxon>Chilo</taxon>
    </lineage>
</organism>
<evidence type="ECO:0000313" key="2">
    <source>
        <dbReference type="Proteomes" id="UP001153292"/>
    </source>
</evidence>
<evidence type="ECO:0000313" key="1">
    <source>
        <dbReference type="EMBL" id="CAH0403237.1"/>
    </source>
</evidence>
<evidence type="ECO:0008006" key="3">
    <source>
        <dbReference type="Google" id="ProtNLM"/>
    </source>
</evidence>
<name>A0ABN8B507_CHISP</name>
<dbReference type="Proteomes" id="UP001153292">
    <property type="component" value="Chromosome 22"/>
</dbReference>
<proteinExistence type="predicted"/>
<dbReference type="EMBL" id="OU963915">
    <property type="protein sequence ID" value="CAH0403237.1"/>
    <property type="molecule type" value="Genomic_DNA"/>
</dbReference>
<keyword evidence="2" id="KW-1185">Reference proteome</keyword>
<accession>A0ABN8B507</accession>
<protein>
    <recommendedName>
        <fullName evidence="3">CCHC-type domain-containing protein</fullName>
    </recommendedName>
</protein>
<sequence length="68" mass="8017">MWCGRDEIHGKIRCPAAKETCRKCKRRGHFARCCKDKRINHMEGENEEFLLDVGVVSENYNVNYVIKM</sequence>
<reference evidence="1" key="1">
    <citation type="submission" date="2021-12" db="EMBL/GenBank/DDBJ databases">
        <authorList>
            <person name="King R."/>
        </authorList>
    </citation>
    <scope>NUCLEOTIDE SEQUENCE</scope>
</reference>